<dbReference type="AlphaFoldDB" id="A0A498HAY4"/>
<evidence type="ECO:0000313" key="2">
    <source>
        <dbReference type="Proteomes" id="UP000290289"/>
    </source>
</evidence>
<keyword evidence="2" id="KW-1185">Reference proteome</keyword>
<reference evidence="1 2" key="1">
    <citation type="submission" date="2018-10" db="EMBL/GenBank/DDBJ databases">
        <title>A high-quality apple genome assembly.</title>
        <authorList>
            <person name="Hu J."/>
        </authorList>
    </citation>
    <scope>NUCLEOTIDE SEQUENCE [LARGE SCALE GENOMIC DNA]</scope>
    <source>
        <strain evidence="2">cv. HFTH1</strain>
        <tissue evidence="1">Young leaf</tissue>
    </source>
</reference>
<name>A0A498HAY4_MALDO</name>
<accession>A0A498HAY4</accession>
<sequence length="104" mass="11532">MRIRLTRCHIPAWTPTTSRARLRCSTILSSLGPDHALMNFTVGHPSWNCSSANSLNFGVPIEPEASELPKGLLLGRDENIHIRLRGSTPLNNVGCYTRQVPKQV</sequence>
<protein>
    <submittedName>
        <fullName evidence="1">Uncharacterized protein</fullName>
    </submittedName>
</protein>
<dbReference type="EMBL" id="RDQH01000343">
    <property type="protein sequence ID" value="RXH67990.1"/>
    <property type="molecule type" value="Genomic_DNA"/>
</dbReference>
<evidence type="ECO:0000313" key="1">
    <source>
        <dbReference type="EMBL" id="RXH67990.1"/>
    </source>
</evidence>
<comment type="caution">
    <text evidence="1">The sequence shown here is derived from an EMBL/GenBank/DDBJ whole genome shotgun (WGS) entry which is preliminary data.</text>
</comment>
<gene>
    <name evidence="1" type="ORF">DVH24_028137</name>
</gene>
<dbReference type="Proteomes" id="UP000290289">
    <property type="component" value="Chromosome 17"/>
</dbReference>
<organism evidence="1 2">
    <name type="scientific">Malus domestica</name>
    <name type="common">Apple</name>
    <name type="synonym">Pyrus malus</name>
    <dbReference type="NCBI Taxonomy" id="3750"/>
    <lineage>
        <taxon>Eukaryota</taxon>
        <taxon>Viridiplantae</taxon>
        <taxon>Streptophyta</taxon>
        <taxon>Embryophyta</taxon>
        <taxon>Tracheophyta</taxon>
        <taxon>Spermatophyta</taxon>
        <taxon>Magnoliopsida</taxon>
        <taxon>eudicotyledons</taxon>
        <taxon>Gunneridae</taxon>
        <taxon>Pentapetalae</taxon>
        <taxon>rosids</taxon>
        <taxon>fabids</taxon>
        <taxon>Rosales</taxon>
        <taxon>Rosaceae</taxon>
        <taxon>Amygdaloideae</taxon>
        <taxon>Maleae</taxon>
        <taxon>Malus</taxon>
    </lineage>
</organism>
<proteinExistence type="predicted"/>